<dbReference type="Proteomes" id="UP000188597">
    <property type="component" value="Unassembled WGS sequence"/>
</dbReference>
<name>A0A1V3GA83_9BACL</name>
<feature type="region of interest" description="Disordered" evidence="1">
    <location>
        <begin position="1"/>
        <end position="75"/>
    </location>
</feature>
<protein>
    <submittedName>
        <fullName evidence="2">Uncharacterized protein</fullName>
    </submittedName>
</protein>
<sequence length="75" mass="8640">MRDSCGTSGTGETPKGAKRQEAHRPPRGKRVPGAEINHFQEQHSLRKQPLDKIKNSHPKKQGREFEFTRYHPGYM</sequence>
<dbReference type="OrthoDB" id="2943090at2"/>
<proteinExistence type="predicted"/>
<feature type="compositionally biased region" description="Polar residues" evidence="1">
    <location>
        <begin position="1"/>
        <end position="11"/>
    </location>
</feature>
<dbReference type="EMBL" id="MQMF01000001">
    <property type="protein sequence ID" value="OOE13728.1"/>
    <property type="molecule type" value="Genomic_DNA"/>
</dbReference>
<reference evidence="2 3" key="1">
    <citation type="submission" date="2016-11" db="EMBL/GenBank/DDBJ databases">
        <authorList>
            <person name="Jaros S."/>
            <person name="Januszkiewicz K."/>
            <person name="Wedrychowicz H."/>
        </authorList>
    </citation>
    <scope>NUCLEOTIDE SEQUENCE [LARGE SCALE GENOMIC DNA]</scope>
    <source>
        <strain evidence="2 3">Con a/3</strain>
    </source>
</reference>
<evidence type="ECO:0000313" key="2">
    <source>
        <dbReference type="EMBL" id="OOE13728.1"/>
    </source>
</evidence>
<evidence type="ECO:0000313" key="3">
    <source>
        <dbReference type="Proteomes" id="UP000188597"/>
    </source>
</evidence>
<feature type="compositionally biased region" description="Basic and acidic residues" evidence="1">
    <location>
        <begin position="38"/>
        <end position="54"/>
    </location>
</feature>
<accession>A0A1V3GA83</accession>
<comment type="caution">
    <text evidence="2">The sequence shown here is derived from an EMBL/GenBank/DDBJ whole genome shotgun (WGS) entry which is preliminary data.</text>
</comment>
<dbReference type="AlphaFoldDB" id="A0A1V3GA83"/>
<gene>
    <name evidence="2" type="ORF">UN64_00475</name>
</gene>
<organism evidence="2 3">
    <name type="scientific">Fictibacillus arsenicus</name>
    <dbReference type="NCBI Taxonomy" id="255247"/>
    <lineage>
        <taxon>Bacteria</taxon>
        <taxon>Bacillati</taxon>
        <taxon>Bacillota</taxon>
        <taxon>Bacilli</taxon>
        <taxon>Bacillales</taxon>
        <taxon>Fictibacillaceae</taxon>
        <taxon>Fictibacillus</taxon>
    </lineage>
</organism>
<evidence type="ECO:0000256" key="1">
    <source>
        <dbReference type="SAM" id="MobiDB-lite"/>
    </source>
</evidence>